<keyword evidence="4" id="KW-1185">Reference proteome</keyword>
<feature type="domain" description="Apple" evidence="2">
    <location>
        <begin position="354"/>
        <end position="433"/>
    </location>
</feature>
<dbReference type="PROSITE" id="PS50948">
    <property type="entry name" value="PAN"/>
    <property type="match status" value="3"/>
</dbReference>
<gene>
    <name evidence="3" type="ORF">CAUJ_LOCUS3482</name>
</gene>
<evidence type="ECO:0000256" key="1">
    <source>
        <dbReference type="SAM" id="MobiDB-lite"/>
    </source>
</evidence>
<dbReference type="Pfam" id="PF00024">
    <property type="entry name" value="PAN_1"/>
    <property type="match status" value="3"/>
</dbReference>
<dbReference type="InterPro" id="IPR003609">
    <property type="entry name" value="Pan_app"/>
</dbReference>
<protein>
    <recommendedName>
        <fullName evidence="2">Apple domain-containing protein</fullName>
    </recommendedName>
</protein>
<comment type="caution">
    <text evidence="3">The sequence shown here is derived from an EMBL/GenBank/DDBJ whole genome shotgun (WGS) entry which is preliminary data.</text>
</comment>
<sequence length="488" mass="54891">MQMQFIRDWAASCVDQNLPPYDAQEIGPAIRKCDTERHVVDRVGLRRISAFCPEDSPTMQLILLIFSVFLLPAVDASLQCFNVHPSHAVSNSDPIVELFDVTAGECLNYCISNAASMGDGCSSVVFHRKHNTCQLYGHDGSFNGAQVVFIETHDFYIRSSWEGTCQDKTSPKRGYKQRPKQFSSPTFGQFENPLAISKNFQAQNNSIDLQLVPNFTENQFPTKNGESIPEPQPASLEAPEKTDKTAFRNPTHENQCSKNEKVSYFVLEGYRLSSDATPQLLNGVDQSSCIMYCSQNINAIGNVIPCYSVNFEPTNEVCKLYGKQQRELQSWAQVERDEEYTFADKFCLQTKKDCASESTYIVHLYKQMHKKIISYIPGLNSKVACLSECIDDINCMAVTYKPGLCILHSESPSTDSTVLVDGSEETMVIENGCQAFSAPPPPADIEESAEGGQWQEWSLCQYGVKNKRMRVRQRDCDDCEENLQMERC</sequence>
<reference evidence="3" key="1">
    <citation type="submission" date="2020-10" db="EMBL/GenBank/DDBJ databases">
        <authorList>
            <person name="Kikuchi T."/>
        </authorList>
    </citation>
    <scope>NUCLEOTIDE SEQUENCE</scope>
    <source>
        <strain evidence="3">NKZ352</strain>
    </source>
</reference>
<feature type="domain" description="Apple" evidence="2">
    <location>
        <begin position="256"/>
        <end position="347"/>
    </location>
</feature>
<evidence type="ECO:0000313" key="4">
    <source>
        <dbReference type="Proteomes" id="UP000835052"/>
    </source>
</evidence>
<accession>A0A8S1GXD4</accession>
<dbReference type="InterPro" id="IPR052774">
    <property type="entry name" value="Celegans_DevNeuronal_Protein"/>
</dbReference>
<dbReference type="Gene3D" id="3.50.4.10">
    <property type="entry name" value="Hepatocyte Growth Factor"/>
    <property type="match status" value="2"/>
</dbReference>
<dbReference type="GO" id="GO:0009653">
    <property type="term" value="P:anatomical structure morphogenesis"/>
    <property type="evidence" value="ECO:0007669"/>
    <property type="project" value="TreeGrafter"/>
</dbReference>
<dbReference type="AlphaFoldDB" id="A0A8S1GXD4"/>
<dbReference type="EMBL" id="CAJGYM010000006">
    <property type="protein sequence ID" value="CAD6187563.1"/>
    <property type="molecule type" value="Genomic_DNA"/>
</dbReference>
<dbReference type="SUPFAM" id="SSF57414">
    <property type="entry name" value="Hairpin loop containing domain-like"/>
    <property type="match status" value="2"/>
</dbReference>
<organism evidence="3 4">
    <name type="scientific">Caenorhabditis auriculariae</name>
    <dbReference type="NCBI Taxonomy" id="2777116"/>
    <lineage>
        <taxon>Eukaryota</taxon>
        <taxon>Metazoa</taxon>
        <taxon>Ecdysozoa</taxon>
        <taxon>Nematoda</taxon>
        <taxon>Chromadorea</taxon>
        <taxon>Rhabditida</taxon>
        <taxon>Rhabditina</taxon>
        <taxon>Rhabditomorpha</taxon>
        <taxon>Rhabditoidea</taxon>
        <taxon>Rhabditidae</taxon>
        <taxon>Peloderinae</taxon>
        <taxon>Caenorhabditis</taxon>
    </lineage>
</organism>
<feature type="region of interest" description="Disordered" evidence="1">
    <location>
        <begin position="165"/>
        <end position="186"/>
    </location>
</feature>
<feature type="region of interest" description="Disordered" evidence="1">
    <location>
        <begin position="218"/>
        <end position="240"/>
    </location>
</feature>
<proteinExistence type="predicted"/>
<feature type="domain" description="Apple" evidence="2">
    <location>
        <begin position="80"/>
        <end position="160"/>
    </location>
</feature>
<name>A0A8S1GXD4_9PELO</name>
<dbReference type="PANTHER" id="PTHR47327">
    <property type="entry name" value="FI18240P1-RELATED"/>
    <property type="match status" value="1"/>
</dbReference>
<evidence type="ECO:0000313" key="3">
    <source>
        <dbReference type="EMBL" id="CAD6187563.1"/>
    </source>
</evidence>
<dbReference type="OrthoDB" id="5850959at2759"/>
<dbReference type="SMART" id="SM00473">
    <property type="entry name" value="PAN_AP"/>
    <property type="match status" value="3"/>
</dbReference>
<evidence type="ECO:0000259" key="2">
    <source>
        <dbReference type="PROSITE" id="PS50948"/>
    </source>
</evidence>
<dbReference type="PANTHER" id="PTHR47327:SF22">
    <property type="entry name" value="APPLE DOMAIN-CONTAINING PROTEIN"/>
    <property type="match status" value="1"/>
</dbReference>
<dbReference type="Proteomes" id="UP000835052">
    <property type="component" value="Unassembled WGS sequence"/>
</dbReference>